<dbReference type="Proteomes" id="UP000078544">
    <property type="component" value="Unassembled WGS sequence"/>
</dbReference>
<evidence type="ECO:0000256" key="5">
    <source>
        <dbReference type="PROSITE-ProRule" id="PRU00042"/>
    </source>
</evidence>
<organism evidence="8 9">
    <name type="scientific">Moelleriella libera RCEF 2490</name>
    <dbReference type="NCBI Taxonomy" id="1081109"/>
    <lineage>
        <taxon>Eukaryota</taxon>
        <taxon>Fungi</taxon>
        <taxon>Dikarya</taxon>
        <taxon>Ascomycota</taxon>
        <taxon>Pezizomycotina</taxon>
        <taxon>Sordariomycetes</taxon>
        <taxon>Hypocreomycetidae</taxon>
        <taxon>Hypocreales</taxon>
        <taxon>Clavicipitaceae</taxon>
        <taxon>Moelleriella</taxon>
    </lineage>
</organism>
<dbReference type="EMBL" id="AZGY01000001">
    <property type="protein sequence ID" value="OAA33503.1"/>
    <property type="molecule type" value="Genomic_DNA"/>
</dbReference>
<name>A0A166VCB5_9HYPO</name>
<feature type="domain" description="C2H2-type" evidence="7">
    <location>
        <begin position="555"/>
        <end position="580"/>
    </location>
</feature>
<dbReference type="PANTHER" id="PTHR19818">
    <property type="entry name" value="ZINC FINGER PROTEIN ZIC AND GLI"/>
    <property type="match status" value="1"/>
</dbReference>
<dbReference type="PROSITE" id="PS00028">
    <property type="entry name" value="ZINC_FINGER_C2H2_1"/>
    <property type="match status" value="4"/>
</dbReference>
<sequence length="761" mass="85575">MPRSQRDMARPSDDLCSFNQFVPGTERIHFQPNSLYSMRFPTLDTASPAVSPASYNLGPGPYAIQKYSNERNDDPFVATGAFSTPSRNAAAQQQSFGITTPMHDVQMTEALQDSFAQPADVISMHHGDSGYGGSHPSLSVTSPSRGSRKHINRHDKPHKCEHGNCRKGFATQNDLDRHKRTVHRHELPGQCNAVSYTCSYCVEGSGRPRGRRKIEWTRKDNFLAHLERVHGKHHLTSDDLDQFISRATTSDTPTNIRQDTLQDDLQGVGNFAILVSPRPGANYALPPPGDLTDPLAQQRFEQAMNRCYESTNVLEACSGQRFISPQILAHETNREATQSSLPSLQGPYLSTGYESGPGFMSTLSSSRTHAMPHVLDEVSCHSYALSSSLGNDINMAIGESEFFDMHRSEEQMPTDEPAVAAFEPEDSSCGMIPTHGQQANTFRPETAQTPARAPSSTNLMDFLQQVPRKTLQAALEKKSWERDDGSTDGTDGASRSPKRCPMCSKSFNRPCEVKKHMKRHSKPYGCTWSGCEKFFGSKNDWKRHEVKQHFNIDAWSCDVGGCGMEFNRRETFRSHLRQLHQLTDRELDAKVDHCRAGQPRQHDFWCGFCVKYIELDGNFDPWIKRFDHIDDHFCGRDGLRQQNIGEWTHEPQKVEEFEEALDAGSLACDQITSVPSLWSEGKEAKKRLADLTTMESPIKKRQCQKLVTMWICCQCSDVNNWQFSECCTNCHRRRCGECQMGSDVEFEEAETQAIGNRPADG</sequence>
<evidence type="ECO:0000256" key="2">
    <source>
        <dbReference type="ARBA" id="ARBA00022737"/>
    </source>
</evidence>
<keyword evidence="1" id="KW-0479">Metal-binding</keyword>
<keyword evidence="9" id="KW-1185">Reference proteome</keyword>
<evidence type="ECO:0000256" key="1">
    <source>
        <dbReference type="ARBA" id="ARBA00022723"/>
    </source>
</evidence>
<dbReference type="Gene3D" id="3.30.160.60">
    <property type="entry name" value="Classic Zinc Finger"/>
    <property type="match status" value="2"/>
</dbReference>
<evidence type="ECO:0000256" key="4">
    <source>
        <dbReference type="ARBA" id="ARBA00022833"/>
    </source>
</evidence>
<keyword evidence="2" id="KW-0677">Repeat</keyword>
<dbReference type="PROSITE" id="PS50157">
    <property type="entry name" value="ZINC_FINGER_C2H2_2"/>
    <property type="match status" value="3"/>
</dbReference>
<evidence type="ECO:0000259" key="7">
    <source>
        <dbReference type="PROSITE" id="PS50157"/>
    </source>
</evidence>
<dbReference type="GO" id="GO:0045944">
    <property type="term" value="P:positive regulation of transcription by RNA polymerase II"/>
    <property type="evidence" value="ECO:0007669"/>
    <property type="project" value="UniProtKB-ARBA"/>
</dbReference>
<dbReference type="InterPro" id="IPR050329">
    <property type="entry name" value="GLI_C2H2-zinc-finger"/>
</dbReference>
<keyword evidence="3 5" id="KW-0863">Zinc-finger</keyword>
<evidence type="ECO:0000313" key="9">
    <source>
        <dbReference type="Proteomes" id="UP000078544"/>
    </source>
</evidence>
<dbReference type="InterPro" id="IPR013087">
    <property type="entry name" value="Znf_C2H2_type"/>
</dbReference>
<protein>
    <submittedName>
        <fullName evidence="8">C2H2 type zinc finger domain protein</fullName>
    </submittedName>
</protein>
<proteinExistence type="predicted"/>
<feature type="region of interest" description="Disordered" evidence="6">
    <location>
        <begin position="129"/>
        <end position="165"/>
    </location>
</feature>
<feature type="compositionally biased region" description="Basic and acidic residues" evidence="6">
    <location>
        <begin position="475"/>
        <end position="485"/>
    </location>
</feature>
<dbReference type="STRING" id="1081109.A0A166VCB5"/>
<evidence type="ECO:0000313" key="8">
    <source>
        <dbReference type="EMBL" id="OAA33503.1"/>
    </source>
</evidence>
<dbReference type="GO" id="GO:0008270">
    <property type="term" value="F:zinc ion binding"/>
    <property type="evidence" value="ECO:0007669"/>
    <property type="project" value="UniProtKB-KW"/>
</dbReference>
<dbReference type="GO" id="GO:0000978">
    <property type="term" value="F:RNA polymerase II cis-regulatory region sequence-specific DNA binding"/>
    <property type="evidence" value="ECO:0007669"/>
    <property type="project" value="TreeGrafter"/>
</dbReference>
<dbReference type="AlphaFoldDB" id="A0A166VCB5"/>
<accession>A0A166VCB5</accession>
<dbReference type="InterPro" id="IPR036236">
    <property type="entry name" value="Znf_C2H2_sf"/>
</dbReference>
<dbReference type="GO" id="GO:0000981">
    <property type="term" value="F:DNA-binding transcription factor activity, RNA polymerase II-specific"/>
    <property type="evidence" value="ECO:0007669"/>
    <property type="project" value="TreeGrafter"/>
</dbReference>
<dbReference type="PANTHER" id="PTHR19818:SF139">
    <property type="entry name" value="PAIR-RULE PROTEIN ODD-PAIRED"/>
    <property type="match status" value="1"/>
</dbReference>
<keyword evidence="4" id="KW-0862">Zinc</keyword>
<feature type="region of interest" description="Disordered" evidence="6">
    <location>
        <begin position="474"/>
        <end position="499"/>
    </location>
</feature>
<dbReference type="SUPFAM" id="SSF57667">
    <property type="entry name" value="beta-beta-alpha zinc fingers"/>
    <property type="match status" value="2"/>
</dbReference>
<gene>
    <name evidence="8" type="ORF">AAL_00968</name>
</gene>
<feature type="compositionally biased region" description="Basic residues" evidence="6">
    <location>
        <begin position="146"/>
        <end position="157"/>
    </location>
</feature>
<dbReference type="OrthoDB" id="6077919at2759"/>
<feature type="compositionally biased region" description="Polar residues" evidence="6">
    <location>
        <begin position="136"/>
        <end position="145"/>
    </location>
</feature>
<feature type="domain" description="C2H2-type" evidence="7">
    <location>
        <begin position="158"/>
        <end position="188"/>
    </location>
</feature>
<feature type="domain" description="C2H2-type" evidence="7">
    <location>
        <begin position="498"/>
        <end position="525"/>
    </location>
</feature>
<reference evidence="8 9" key="1">
    <citation type="journal article" date="2016" name="Genome Biol. Evol.">
        <title>Divergent and convergent evolution of fungal pathogenicity.</title>
        <authorList>
            <person name="Shang Y."/>
            <person name="Xiao G."/>
            <person name="Zheng P."/>
            <person name="Cen K."/>
            <person name="Zhan S."/>
            <person name="Wang C."/>
        </authorList>
    </citation>
    <scope>NUCLEOTIDE SEQUENCE [LARGE SCALE GENOMIC DNA]</scope>
    <source>
        <strain evidence="8 9">RCEF 2490</strain>
    </source>
</reference>
<evidence type="ECO:0000256" key="3">
    <source>
        <dbReference type="ARBA" id="ARBA00022771"/>
    </source>
</evidence>
<dbReference type="SMART" id="SM00355">
    <property type="entry name" value="ZnF_C2H2"/>
    <property type="match status" value="5"/>
</dbReference>
<dbReference type="GO" id="GO:0005634">
    <property type="term" value="C:nucleus"/>
    <property type="evidence" value="ECO:0007669"/>
    <property type="project" value="UniProtKB-ARBA"/>
</dbReference>
<comment type="caution">
    <text evidence="8">The sequence shown here is derived from an EMBL/GenBank/DDBJ whole genome shotgun (WGS) entry which is preliminary data.</text>
</comment>
<evidence type="ECO:0000256" key="6">
    <source>
        <dbReference type="SAM" id="MobiDB-lite"/>
    </source>
</evidence>